<comment type="caution">
    <text evidence="1">The sequence shown here is derived from an EMBL/GenBank/DDBJ whole genome shotgun (WGS) entry which is preliminary data.</text>
</comment>
<name>A0ABV6W479_9ACTN</name>
<reference evidence="1 2" key="1">
    <citation type="submission" date="2024-09" db="EMBL/GenBank/DDBJ databases">
        <authorList>
            <person name="Lee S.D."/>
        </authorList>
    </citation>
    <scope>NUCLEOTIDE SEQUENCE [LARGE SCALE GENOMIC DNA]</scope>
    <source>
        <strain evidence="1 2">N8-3</strain>
    </source>
</reference>
<keyword evidence="2" id="KW-1185">Reference proteome</keyword>
<protein>
    <submittedName>
        <fullName evidence="1">Uncharacterized protein</fullName>
    </submittedName>
</protein>
<dbReference type="Proteomes" id="UP001592531">
    <property type="component" value="Unassembled WGS sequence"/>
</dbReference>
<evidence type="ECO:0000313" key="2">
    <source>
        <dbReference type="Proteomes" id="UP001592531"/>
    </source>
</evidence>
<accession>A0ABV6W479</accession>
<dbReference type="RefSeq" id="WP_380542788.1">
    <property type="nucleotide sequence ID" value="NZ_JBHFAB010000030.1"/>
</dbReference>
<dbReference type="EMBL" id="JBHFAB010000030">
    <property type="protein sequence ID" value="MFC1420811.1"/>
    <property type="molecule type" value="Genomic_DNA"/>
</dbReference>
<organism evidence="1 2">
    <name type="scientific">Streptacidiphilus cavernicola</name>
    <dbReference type="NCBI Taxonomy" id="3342716"/>
    <lineage>
        <taxon>Bacteria</taxon>
        <taxon>Bacillati</taxon>
        <taxon>Actinomycetota</taxon>
        <taxon>Actinomycetes</taxon>
        <taxon>Kitasatosporales</taxon>
        <taxon>Streptomycetaceae</taxon>
        <taxon>Streptacidiphilus</taxon>
    </lineage>
</organism>
<sequence length="121" mass="13239">MTATDFWSPALAPGAVPSIPLWDEDVELCRSQLMLLGDRAPLTCSLDADHLHDQFDSRHCSGLARWTDEEAAEARVAWWAQFDAVCVDCTVLVRSAAGPRCAVCSRARFVGDDIETTEEAA</sequence>
<proteinExistence type="predicted"/>
<evidence type="ECO:0000313" key="1">
    <source>
        <dbReference type="EMBL" id="MFC1420811.1"/>
    </source>
</evidence>
<gene>
    <name evidence="1" type="ORF">ACEZDE_29815</name>
</gene>